<dbReference type="PROSITE" id="PS52029">
    <property type="entry name" value="LD_TPASE"/>
    <property type="match status" value="1"/>
</dbReference>
<evidence type="ECO:0000313" key="12">
    <source>
        <dbReference type="Proteomes" id="UP000002534"/>
    </source>
</evidence>
<dbReference type="CDD" id="cd16913">
    <property type="entry name" value="YkuD_like"/>
    <property type="match status" value="1"/>
</dbReference>
<evidence type="ECO:0000256" key="3">
    <source>
        <dbReference type="ARBA" id="ARBA00022676"/>
    </source>
</evidence>
<dbReference type="Pfam" id="PF03734">
    <property type="entry name" value="YkuD"/>
    <property type="match status" value="1"/>
</dbReference>
<comment type="pathway">
    <text evidence="1 9">Cell wall biogenesis; peptidoglycan biosynthesis.</text>
</comment>
<evidence type="ECO:0000256" key="5">
    <source>
        <dbReference type="ARBA" id="ARBA00022801"/>
    </source>
</evidence>
<evidence type="ECO:0000256" key="1">
    <source>
        <dbReference type="ARBA" id="ARBA00004752"/>
    </source>
</evidence>
<reference evidence="11 12" key="2">
    <citation type="journal article" date="2012" name="BMC Genomics">
        <title>The genome of Pelobacter carbinolicus reveals surprising metabolic capabilities and physiological features.</title>
        <authorList>
            <person name="Aklujkar M."/>
            <person name="Haveman S.A."/>
            <person name="Didonato R.Jr."/>
            <person name="Chertkov O."/>
            <person name="Han C.S."/>
            <person name="Land M.L."/>
            <person name="Brown P."/>
            <person name="Lovley D.R."/>
        </authorList>
    </citation>
    <scope>NUCLEOTIDE SEQUENCE [LARGE SCALE GENOMIC DNA]</scope>
    <source>
        <strain evidence="12">DSM 2380 / NBRC 103641 / GraBd1</strain>
    </source>
</reference>
<dbReference type="Gene3D" id="2.40.440.10">
    <property type="entry name" value="L,D-transpeptidase catalytic domain-like"/>
    <property type="match status" value="1"/>
</dbReference>
<dbReference type="AlphaFoldDB" id="Q3A2Z0"/>
<dbReference type="SUPFAM" id="SSF141523">
    <property type="entry name" value="L,D-transpeptidase catalytic domain-like"/>
    <property type="match status" value="1"/>
</dbReference>
<keyword evidence="12" id="KW-1185">Reference proteome</keyword>
<name>Q3A2Z0_SYNC1</name>
<evidence type="ECO:0000256" key="9">
    <source>
        <dbReference type="PROSITE-ProRule" id="PRU01373"/>
    </source>
</evidence>
<accession>Q3A2Z0</accession>
<feature type="active site" description="Nucleophile" evidence="9">
    <location>
        <position position="212"/>
    </location>
</feature>
<dbReference type="PANTHER" id="PTHR30582:SF24">
    <property type="entry name" value="L,D-TRANSPEPTIDASE ERFK_SRFK-RELATED"/>
    <property type="match status" value="1"/>
</dbReference>
<gene>
    <name evidence="11" type="ordered locus">Pcar_2026</name>
</gene>
<feature type="active site" description="Proton donor/acceptor" evidence="9">
    <location>
        <position position="196"/>
    </location>
</feature>
<evidence type="ECO:0000259" key="10">
    <source>
        <dbReference type="PROSITE" id="PS52029"/>
    </source>
</evidence>
<dbReference type="KEGG" id="pca:Pcar_2026"/>
<evidence type="ECO:0000256" key="7">
    <source>
        <dbReference type="ARBA" id="ARBA00022984"/>
    </source>
</evidence>
<keyword evidence="7 9" id="KW-0573">Peptidoglycan synthesis</keyword>
<dbReference type="GO" id="GO:0071555">
    <property type="term" value="P:cell wall organization"/>
    <property type="evidence" value="ECO:0007669"/>
    <property type="project" value="UniProtKB-UniRule"/>
</dbReference>
<keyword evidence="8 9" id="KW-0961">Cell wall biogenesis/degradation</keyword>
<dbReference type="STRING" id="338963.Pcar_2026"/>
<comment type="similarity">
    <text evidence="2">Belongs to the YkuD family.</text>
</comment>
<dbReference type="UniPathway" id="UPA00219"/>
<evidence type="ECO:0000256" key="6">
    <source>
        <dbReference type="ARBA" id="ARBA00022960"/>
    </source>
</evidence>
<dbReference type="Proteomes" id="UP000002534">
    <property type="component" value="Chromosome"/>
</dbReference>
<dbReference type="InterPro" id="IPR038063">
    <property type="entry name" value="Transpep_catalytic_dom"/>
</dbReference>
<dbReference type="GO" id="GO:0008360">
    <property type="term" value="P:regulation of cell shape"/>
    <property type="evidence" value="ECO:0007669"/>
    <property type="project" value="UniProtKB-UniRule"/>
</dbReference>
<dbReference type="GO" id="GO:0005576">
    <property type="term" value="C:extracellular region"/>
    <property type="evidence" value="ECO:0007669"/>
    <property type="project" value="TreeGrafter"/>
</dbReference>
<dbReference type="GO" id="GO:0016757">
    <property type="term" value="F:glycosyltransferase activity"/>
    <property type="evidence" value="ECO:0007669"/>
    <property type="project" value="UniProtKB-KW"/>
</dbReference>
<evidence type="ECO:0000256" key="8">
    <source>
        <dbReference type="ARBA" id="ARBA00023316"/>
    </source>
</evidence>
<dbReference type="EMBL" id="CP000142">
    <property type="protein sequence ID" value="ABA89267.1"/>
    <property type="molecule type" value="Genomic_DNA"/>
</dbReference>
<dbReference type="InterPro" id="IPR050979">
    <property type="entry name" value="LD-transpeptidase"/>
</dbReference>
<dbReference type="CDD" id="cd00118">
    <property type="entry name" value="LysM"/>
    <property type="match status" value="1"/>
</dbReference>
<dbReference type="InterPro" id="IPR018392">
    <property type="entry name" value="LysM"/>
</dbReference>
<evidence type="ECO:0000256" key="4">
    <source>
        <dbReference type="ARBA" id="ARBA00022679"/>
    </source>
</evidence>
<dbReference type="InterPro" id="IPR005490">
    <property type="entry name" value="LD_TPept_cat_dom"/>
</dbReference>
<dbReference type="GO" id="GO:0071972">
    <property type="term" value="F:peptidoglycan L,D-transpeptidase activity"/>
    <property type="evidence" value="ECO:0007669"/>
    <property type="project" value="TreeGrafter"/>
</dbReference>
<dbReference type="HOGENOM" id="CLU_046834_1_0_7"/>
<keyword evidence="6 9" id="KW-0133">Cell shape</keyword>
<keyword evidence="3" id="KW-0328">Glycosyltransferase</keyword>
<keyword evidence="5" id="KW-0378">Hydrolase</keyword>
<reference evidence="12" key="1">
    <citation type="submission" date="2005-10" db="EMBL/GenBank/DDBJ databases">
        <title>Complete sequence of Pelobacter carbinolicus DSM 2380.</title>
        <authorList>
            <person name="Copeland A."/>
            <person name="Lucas S."/>
            <person name="Lapidus A."/>
            <person name="Barry K."/>
            <person name="Detter J.C."/>
            <person name="Glavina T."/>
            <person name="Hammon N."/>
            <person name="Israni S."/>
            <person name="Pitluck S."/>
            <person name="Chertkov O."/>
            <person name="Schmutz J."/>
            <person name="Larimer F."/>
            <person name="Land M."/>
            <person name="Kyrpides N."/>
            <person name="Ivanova N."/>
            <person name="Richardson P."/>
        </authorList>
    </citation>
    <scope>NUCLEOTIDE SEQUENCE [LARGE SCALE GENOMIC DNA]</scope>
    <source>
        <strain evidence="12">DSM 2380 / NBRC 103641 / GraBd1</strain>
    </source>
</reference>
<evidence type="ECO:0000256" key="2">
    <source>
        <dbReference type="ARBA" id="ARBA00005992"/>
    </source>
</evidence>
<feature type="domain" description="L,D-TPase catalytic" evidence="10">
    <location>
        <begin position="103"/>
        <end position="236"/>
    </location>
</feature>
<dbReference type="eggNOG" id="COG1376">
    <property type="taxonomic scope" value="Bacteria"/>
</dbReference>
<protein>
    <submittedName>
        <fullName evidence="11">Peptidoglycan L,D-transpeptidase, YkuD family, LysM domain-containing</fullName>
    </submittedName>
</protein>
<sequence length="303" mass="34024">MLMKNFIIYLCALAWISFGNAWAWYPQRLEQSLLPQTDYPALMGEHRAYKIGVGETLIEIARQAGLGYLALCRANPDTDPWLPPAGDKIILPYAFLLPTDIKPGITINLAEFRLYYVWQEQNRLRVRVYPVGIGSSGWDTPQGEFEITEKIVHPVWYAPASIRKENPRLAARIPAGPDNPLGEYWLGLSARGYGIHGTSKPYGVGRRISHGCLRLYPADIRDLFARVKPGTTVRIIRQPVKTGLKDGKLLLEVHRPDDADTDSLLLAFKQQVTQLPWQGVINMQTVEKEIAHGRGIATIVSDD</sequence>
<evidence type="ECO:0000313" key="11">
    <source>
        <dbReference type="EMBL" id="ABA89267.1"/>
    </source>
</evidence>
<proteinExistence type="inferred from homology"/>
<organism evidence="11 12">
    <name type="scientific">Syntrophotalea carbinolica (strain DSM 2380 / NBRC 103641 / GraBd1)</name>
    <name type="common">Pelobacter carbinolicus</name>
    <dbReference type="NCBI Taxonomy" id="338963"/>
    <lineage>
        <taxon>Bacteria</taxon>
        <taxon>Pseudomonadati</taxon>
        <taxon>Thermodesulfobacteriota</taxon>
        <taxon>Desulfuromonadia</taxon>
        <taxon>Desulfuromonadales</taxon>
        <taxon>Syntrophotaleaceae</taxon>
        <taxon>Syntrophotalea</taxon>
    </lineage>
</organism>
<keyword evidence="4" id="KW-0808">Transferase</keyword>
<dbReference type="GO" id="GO:0018104">
    <property type="term" value="P:peptidoglycan-protein cross-linking"/>
    <property type="evidence" value="ECO:0007669"/>
    <property type="project" value="TreeGrafter"/>
</dbReference>
<dbReference type="PANTHER" id="PTHR30582">
    <property type="entry name" value="L,D-TRANSPEPTIDASE"/>
    <property type="match status" value="1"/>
</dbReference>